<accession>A0A2N0PP14</accession>
<organism evidence="1 2">
    <name type="scientific">Rhizophagus irregularis</name>
    <dbReference type="NCBI Taxonomy" id="588596"/>
    <lineage>
        <taxon>Eukaryota</taxon>
        <taxon>Fungi</taxon>
        <taxon>Fungi incertae sedis</taxon>
        <taxon>Mucoromycota</taxon>
        <taxon>Glomeromycotina</taxon>
        <taxon>Glomeromycetes</taxon>
        <taxon>Glomerales</taxon>
        <taxon>Glomeraceae</taxon>
        <taxon>Rhizophagus</taxon>
    </lineage>
</organism>
<sequence length="68" mass="7749">MGSSIYNWKVTPFNKEQSEEAMHINKNGFDGKSRILSIIAKKFTYDEIKSQLNVSNDAIRYAQNHAGI</sequence>
<reference evidence="1 2" key="1">
    <citation type="submission" date="2016-04" db="EMBL/GenBank/DDBJ databases">
        <title>Genome analyses suggest a sexual origin of heterokaryosis in a supposedly ancient asexual fungus.</title>
        <authorList>
            <person name="Ropars J."/>
            <person name="Sedzielewska K."/>
            <person name="Noel J."/>
            <person name="Charron P."/>
            <person name="Farinelli L."/>
            <person name="Marton T."/>
            <person name="Kruger M."/>
            <person name="Pelin A."/>
            <person name="Brachmann A."/>
            <person name="Corradi N."/>
        </authorList>
    </citation>
    <scope>NUCLEOTIDE SEQUENCE [LARGE SCALE GENOMIC DNA]</scope>
    <source>
        <strain evidence="1 2">A5</strain>
    </source>
</reference>
<reference evidence="1 2" key="2">
    <citation type="submission" date="2017-09" db="EMBL/GenBank/DDBJ databases">
        <title>Extensive intraspecific genome diversity in a model arbuscular mycorrhizal fungus.</title>
        <authorList>
            <person name="Chen E.C."/>
            <person name="Morin E."/>
            <person name="Beaudet D."/>
            <person name="Noel J."/>
            <person name="Ndikumana S."/>
            <person name="Charron P."/>
            <person name="St-Onge C."/>
            <person name="Giorgi J."/>
            <person name="Grigoriev I.V."/>
            <person name="Roux C."/>
            <person name="Martin F.M."/>
            <person name="Corradi N."/>
        </authorList>
    </citation>
    <scope>NUCLEOTIDE SEQUENCE [LARGE SCALE GENOMIC DNA]</scope>
    <source>
        <strain evidence="1 2">A5</strain>
    </source>
</reference>
<evidence type="ECO:0000313" key="2">
    <source>
        <dbReference type="Proteomes" id="UP000232722"/>
    </source>
</evidence>
<gene>
    <name evidence="1" type="ORF">RhiirA5_416802</name>
</gene>
<evidence type="ECO:0000313" key="1">
    <source>
        <dbReference type="EMBL" id="PKC08529.1"/>
    </source>
</evidence>
<name>A0A2N0PP14_9GLOM</name>
<proteinExistence type="predicted"/>
<dbReference type="AlphaFoldDB" id="A0A2N0PP14"/>
<dbReference type="Proteomes" id="UP000232722">
    <property type="component" value="Unassembled WGS sequence"/>
</dbReference>
<comment type="caution">
    <text evidence="1">The sequence shown here is derived from an EMBL/GenBank/DDBJ whole genome shotgun (WGS) entry which is preliminary data.</text>
</comment>
<protein>
    <submittedName>
        <fullName evidence="1">Uncharacterized protein</fullName>
    </submittedName>
</protein>
<dbReference type="EMBL" id="LLXJ01000537">
    <property type="protein sequence ID" value="PKC08529.1"/>
    <property type="molecule type" value="Genomic_DNA"/>
</dbReference>